<evidence type="ECO:0000256" key="2">
    <source>
        <dbReference type="SAM" id="Phobius"/>
    </source>
</evidence>
<keyword evidence="5" id="KW-1185">Reference proteome</keyword>
<evidence type="ECO:0000313" key="5">
    <source>
        <dbReference type="Proteomes" id="UP000187408"/>
    </source>
</evidence>
<feature type="domain" description="M23ase beta-sheet core" evidence="3">
    <location>
        <begin position="185"/>
        <end position="279"/>
    </location>
</feature>
<feature type="coiled-coil region" evidence="1">
    <location>
        <begin position="53"/>
        <end position="94"/>
    </location>
</feature>
<keyword evidence="1" id="KW-0175">Coiled coil</keyword>
<gene>
    <name evidence="4" type="ORF">BLW93_05715</name>
</gene>
<dbReference type="CDD" id="cd12797">
    <property type="entry name" value="M23_peptidase"/>
    <property type="match status" value="1"/>
</dbReference>
<dbReference type="PANTHER" id="PTHR21666:SF270">
    <property type="entry name" value="MUREIN HYDROLASE ACTIVATOR ENVC"/>
    <property type="match status" value="1"/>
</dbReference>
<dbReference type="PANTHER" id="PTHR21666">
    <property type="entry name" value="PEPTIDASE-RELATED"/>
    <property type="match status" value="1"/>
</dbReference>
<dbReference type="InterPro" id="IPR016047">
    <property type="entry name" value="M23ase_b-sheet_dom"/>
</dbReference>
<feature type="transmembrane region" description="Helical" evidence="2">
    <location>
        <begin position="28"/>
        <end position="47"/>
    </location>
</feature>
<evidence type="ECO:0000256" key="1">
    <source>
        <dbReference type="SAM" id="Coils"/>
    </source>
</evidence>
<evidence type="ECO:0000259" key="3">
    <source>
        <dbReference type="Pfam" id="PF01551"/>
    </source>
</evidence>
<dbReference type="STRING" id="1914305.BLW93_05715"/>
<dbReference type="RefSeq" id="WP_076713144.1">
    <property type="nucleotide sequence ID" value="NZ_MOEN01000019.1"/>
</dbReference>
<dbReference type="EMBL" id="MOEN01000019">
    <property type="protein sequence ID" value="OMH40362.1"/>
    <property type="molecule type" value="Genomic_DNA"/>
</dbReference>
<accession>A0A1R1MKM9</accession>
<keyword evidence="2" id="KW-0472">Membrane</keyword>
<dbReference type="Gene3D" id="2.70.70.10">
    <property type="entry name" value="Glucose Permease (Domain IIA)"/>
    <property type="match status" value="1"/>
</dbReference>
<reference evidence="4 5" key="1">
    <citation type="submission" date="2016-10" db="EMBL/GenBank/DDBJ databases">
        <title>Genome sequence of a sulfur-reducing bacterium Desulfurobacterium indicum K6013.</title>
        <authorList>
            <person name="Cao J."/>
            <person name="Shao Z."/>
            <person name="Alain K."/>
            <person name="Jebbar M."/>
        </authorList>
    </citation>
    <scope>NUCLEOTIDE SEQUENCE [LARGE SCALE GENOMIC DNA]</scope>
    <source>
        <strain evidence="4 5">K6013</strain>
    </source>
</reference>
<evidence type="ECO:0000313" key="4">
    <source>
        <dbReference type="EMBL" id="OMH40362.1"/>
    </source>
</evidence>
<name>A0A1R1MKM9_9BACT</name>
<keyword evidence="2" id="KW-0812">Transmembrane</keyword>
<dbReference type="AlphaFoldDB" id="A0A1R1MKM9"/>
<dbReference type="InterPro" id="IPR050570">
    <property type="entry name" value="Cell_wall_metabolism_enzyme"/>
</dbReference>
<dbReference type="Pfam" id="PF01551">
    <property type="entry name" value="Peptidase_M23"/>
    <property type="match status" value="1"/>
</dbReference>
<dbReference type="OrthoDB" id="9809488at2"/>
<dbReference type="GO" id="GO:0004222">
    <property type="term" value="F:metalloendopeptidase activity"/>
    <property type="evidence" value="ECO:0007669"/>
    <property type="project" value="TreeGrafter"/>
</dbReference>
<protein>
    <recommendedName>
        <fullName evidence="3">M23ase beta-sheet core domain-containing protein</fullName>
    </recommendedName>
</protein>
<comment type="caution">
    <text evidence="4">The sequence shown here is derived from an EMBL/GenBank/DDBJ whole genome shotgun (WGS) entry which is preliminary data.</text>
</comment>
<proteinExistence type="predicted"/>
<dbReference type="SUPFAM" id="SSF51261">
    <property type="entry name" value="Duplicated hybrid motif"/>
    <property type="match status" value="1"/>
</dbReference>
<dbReference type="InterPro" id="IPR011055">
    <property type="entry name" value="Dup_hybrid_motif"/>
</dbReference>
<dbReference type="Proteomes" id="UP000187408">
    <property type="component" value="Unassembled WGS sequence"/>
</dbReference>
<keyword evidence="2" id="KW-1133">Transmembrane helix</keyword>
<dbReference type="FunFam" id="2.70.70.10:FF:000006">
    <property type="entry name" value="M23 family peptidase"/>
    <property type="match status" value="1"/>
</dbReference>
<sequence>MKDDKFQIIVIESELGEIKTYHLSRKKLKAAITFLLVLFTFVTYTAIHSTIGLRKVASENRELKEQVTELSSTKKQLSLEVEKLKEERDKTVKELAKRIKIIDSIMKTAGLETPKTLSYGASENGEGGVYIPLENMSPEELSDSISVIDSLISDFRKYPFGIPAYGRFTSKFGIRRDPFTHLLAFHPGIDIANKPGTPVRVTADGKVIRAGWWAGWGKVVLVKHPSGYVTIYAHLRRIFVKPGQKVKLGQVIGEMGNTGRSTGPHLHYGIEINNRWVNPMKFLEVSNVWKK</sequence>
<organism evidence="4 5">
    <name type="scientific">Desulfurobacterium indicum</name>
    <dbReference type="NCBI Taxonomy" id="1914305"/>
    <lineage>
        <taxon>Bacteria</taxon>
        <taxon>Pseudomonadati</taxon>
        <taxon>Aquificota</taxon>
        <taxon>Aquificia</taxon>
        <taxon>Desulfurobacteriales</taxon>
        <taxon>Desulfurobacteriaceae</taxon>
        <taxon>Desulfurobacterium</taxon>
    </lineage>
</organism>